<sequence length="180" mass="20278">MSLKLRRPLSRALLLAYGAVILALTILKTKFRIGYLWHPAYQHARSLELWPFEQLWTSPTWFRPLFDMCGNFLLFIPVGFLLARGLSWRIRGIVATGALISCGIETSQYLFALGHTSVDDLLFNTLGTGAGAWWMRYRSRPHTQKIMVGAIGASVLVFVLLVVLTPVYYPASELPSHVVQ</sequence>
<feature type="transmembrane region" description="Helical" evidence="1">
    <location>
        <begin position="12"/>
        <end position="31"/>
    </location>
</feature>
<dbReference type="RefSeq" id="WP_236119986.1">
    <property type="nucleotide sequence ID" value="NZ_JAKGSI010000006.1"/>
</dbReference>
<dbReference type="AlphaFoldDB" id="A0A9X1QVB3"/>
<name>A0A9X1QVB3_9CORY</name>
<evidence type="ECO:0000313" key="3">
    <source>
        <dbReference type="EMBL" id="MCF4007665.1"/>
    </source>
</evidence>
<keyword evidence="1" id="KW-0472">Membrane</keyword>
<keyword evidence="1" id="KW-0812">Transmembrane</keyword>
<reference evidence="3" key="1">
    <citation type="submission" date="2022-01" db="EMBL/GenBank/DDBJ databases">
        <title>Corynebacterium sp. nov isolated from isolated from the feces of the greater white-fronted geese (Anser albifrons) at Poyang Lake, PR China.</title>
        <authorList>
            <person name="Liu Q."/>
        </authorList>
    </citation>
    <scope>NUCLEOTIDE SEQUENCE</scope>
    <source>
        <strain evidence="3">JCM 32435</strain>
    </source>
</reference>
<dbReference type="PANTHER" id="PTHR36834:SF1">
    <property type="entry name" value="INTEGRAL MEMBRANE PROTEIN"/>
    <property type="match status" value="1"/>
</dbReference>
<dbReference type="PANTHER" id="PTHR36834">
    <property type="entry name" value="MEMBRANE PROTEIN-RELATED"/>
    <property type="match status" value="1"/>
</dbReference>
<keyword evidence="1" id="KW-1133">Transmembrane helix</keyword>
<evidence type="ECO:0000313" key="4">
    <source>
        <dbReference type="Proteomes" id="UP001139336"/>
    </source>
</evidence>
<dbReference type="Pfam" id="PF04892">
    <property type="entry name" value="VanZ"/>
    <property type="match status" value="1"/>
</dbReference>
<evidence type="ECO:0000259" key="2">
    <source>
        <dbReference type="Pfam" id="PF04892"/>
    </source>
</evidence>
<proteinExistence type="predicted"/>
<dbReference type="InterPro" id="IPR006976">
    <property type="entry name" value="VanZ-like"/>
</dbReference>
<dbReference type="EMBL" id="JAKGSI010000006">
    <property type="protein sequence ID" value="MCF4007665.1"/>
    <property type="molecule type" value="Genomic_DNA"/>
</dbReference>
<protein>
    <submittedName>
        <fullName evidence="3">VanZ family protein</fullName>
    </submittedName>
</protein>
<feature type="domain" description="VanZ-like" evidence="2">
    <location>
        <begin position="15"/>
        <end position="134"/>
    </location>
</feature>
<accession>A0A9X1QVB3</accession>
<feature type="transmembrane region" description="Helical" evidence="1">
    <location>
        <begin position="61"/>
        <end position="83"/>
    </location>
</feature>
<keyword evidence="4" id="KW-1185">Reference proteome</keyword>
<gene>
    <name evidence="3" type="ORF">L1O03_10875</name>
</gene>
<dbReference type="Proteomes" id="UP001139336">
    <property type="component" value="Unassembled WGS sequence"/>
</dbReference>
<organism evidence="3 4">
    <name type="scientific">Corynebacterium uropygiale</name>
    <dbReference type="NCBI Taxonomy" id="1775911"/>
    <lineage>
        <taxon>Bacteria</taxon>
        <taxon>Bacillati</taxon>
        <taxon>Actinomycetota</taxon>
        <taxon>Actinomycetes</taxon>
        <taxon>Mycobacteriales</taxon>
        <taxon>Corynebacteriaceae</taxon>
        <taxon>Corynebacterium</taxon>
    </lineage>
</organism>
<dbReference type="InterPro" id="IPR053150">
    <property type="entry name" value="Teicoplanin_resist-assoc"/>
</dbReference>
<feature type="transmembrane region" description="Helical" evidence="1">
    <location>
        <begin position="146"/>
        <end position="169"/>
    </location>
</feature>
<evidence type="ECO:0000256" key="1">
    <source>
        <dbReference type="SAM" id="Phobius"/>
    </source>
</evidence>
<comment type="caution">
    <text evidence="3">The sequence shown here is derived from an EMBL/GenBank/DDBJ whole genome shotgun (WGS) entry which is preliminary data.</text>
</comment>